<accession>A0ABS2YVN6</accession>
<evidence type="ECO:0000256" key="9">
    <source>
        <dbReference type="SAM" id="MobiDB-lite"/>
    </source>
</evidence>
<sequence>MGGHSSQAAVLHSKRPSRAGGTPDTMGILVGPQPSRSSTRNLQPDPPVELAWFLLNNTNSEHYADVMISWMPPPSADVASGWISLQYQLRYRSTAWPKWKLGPLIHQTAMPLYALEFCQRYEVQVRCKPLAEGQFSSFSDSLTFDLVSRTDSSFLDGPLAFAAVTMAATLMCVVLFIFLLCHLDRVKEKILPNVPVPKIVGINMDSLQNGGSPDFGITFDYWNEISGRGLSEENWEDFMEVSPDVTSSSNSKHVAAAASPGLADTSDSGCDSINSAEVESLSDQDEKNSASCHSSSPAAHSLPRGLSLEHDVTPAALHTANAKSQKENDNKVPLVKYQSFCPSVLSLLPKRRRINQLLLHDRRKSIERSTGFYIQATHNLHQHRMTSTVSSDYIQGNLLLGLRGPCHTTSICSKQLQPESIMRPESTDMSFYVTL</sequence>
<dbReference type="PANTHER" id="PTHR23037">
    <property type="entry name" value="CYTOKINE RECEPTOR"/>
    <property type="match status" value="1"/>
</dbReference>
<feature type="transmembrane region" description="Helical" evidence="10">
    <location>
        <begin position="159"/>
        <end position="181"/>
    </location>
</feature>
<keyword evidence="3" id="KW-0732">Signal</keyword>
<dbReference type="InterPro" id="IPR013783">
    <property type="entry name" value="Ig-like_fold"/>
</dbReference>
<keyword evidence="7" id="KW-0675">Receptor</keyword>
<name>A0ABS2YVN6_POLSE</name>
<dbReference type="EMBL" id="JAAWVN010006088">
    <property type="protein sequence ID" value="MBN3290032.1"/>
    <property type="molecule type" value="Genomic_DNA"/>
</dbReference>
<organism evidence="12 13">
    <name type="scientific">Polypterus senegalus</name>
    <name type="common">Senegal bichir</name>
    <dbReference type="NCBI Taxonomy" id="55291"/>
    <lineage>
        <taxon>Eukaryota</taxon>
        <taxon>Metazoa</taxon>
        <taxon>Chordata</taxon>
        <taxon>Craniata</taxon>
        <taxon>Vertebrata</taxon>
        <taxon>Euteleostomi</taxon>
        <taxon>Actinopterygii</taxon>
        <taxon>Polypteriformes</taxon>
        <taxon>Polypteridae</taxon>
        <taxon>Polypterus</taxon>
    </lineage>
</organism>
<keyword evidence="5 10" id="KW-0472">Membrane</keyword>
<evidence type="ECO:0000259" key="11">
    <source>
        <dbReference type="PROSITE" id="PS50853"/>
    </source>
</evidence>
<keyword evidence="6" id="KW-1015">Disulfide bond</keyword>
<evidence type="ECO:0000256" key="8">
    <source>
        <dbReference type="ARBA" id="ARBA00023180"/>
    </source>
</evidence>
<feature type="domain" description="Fibronectin type-III" evidence="11">
    <location>
        <begin position="46"/>
        <end position="150"/>
    </location>
</feature>
<dbReference type="SUPFAM" id="SSF49265">
    <property type="entry name" value="Fibronectin type III"/>
    <property type="match status" value="1"/>
</dbReference>
<dbReference type="PROSITE" id="PS50853">
    <property type="entry name" value="FN3"/>
    <property type="match status" value="1"/>
</dbReference>
<evidence type="ECO:0000256" key="5">
    <source>
        <dbReference type="ARBA" id="ARBA00023136"/>
    </source>
</evidence>
<evidence type="ECO:0000256" key="3">
    <source>
        <dbReference type="ARBA" id="ARBA00022729"/>
    </source>
</evidence>
<reference evidence="12" key="1">
    <citation type="journal article" date="2021" name="Cell">
        <title>Tracing the genetic footprints of vertebrate landing in non-teleost ray-finned fishes.</title>
        <authorList>
            <person name="Bi X."/>
            <person name="Wang K."/>
            <person name="Yang L."/>
            <person name="Pan H."/>
            <person name="Jiang H."/>
            <person name="Wei Q."/>
            <person name="Fang M."/>
            <person name="Yu H."/>
            <person name="Zhu C."/>
            <person name="Cai Y."/>
            <person name="He Y."/>
            <person name="Gan X."/>
            <person name="Zeng H."/>
            <person name="Yu D."/>
            <person name="Zhu Y."/>
            <person name="Jiang H."/>
            <person name="Qiu Q."/>
            <person name="Yang H."/>
            <person name="Zhang Y.E."/>
            <person name="Wang W."/>
            <person name="Zhu M."/>
            <person name="He S."/>
            <person name="Zhang G."/>
        </authorList>
    </citation>
    <scope>NUCLEOTIDE SEQUENCE</scope>
    <source>
        <strain evidence="12">Bchr_001</strain>
    </source>
</reference>
<feature type="region of interest" description="Disordered" evidence="9">
    <location>
        <begin position="1"/>
        <end position="42"/>
    </location>
</feature>
<keyword evidence="2 10" id="KW-0812">Transmembrane</keyword>
<evidence type="ECO:0000313" key="12">
    <source>
        <dbReference type="EMBL" id="MBN3290032.1"/>
    </source>
</evidence>
<dbReference type="InterPro" id="IPR036116">
    <property type="entry name" value="FN3_sf"/>
</dbReference>
<dbReference type="Proteomes" id="UP001166052">
    <property type="component" value="Unassembled WGS sequence"/>
</dbReference>
<evidence type="ECO:0000313" key="13">
    <source>
        <dbReference type="Proteomes" id="UP001166052"/>
    </source>
</evidence>
<evidence type="ECO:0000256" key="2">
    <source>
        <dbReference type="ARBA" id="ARBA00022692"/>
    </source>
</evidence>
<feature type="compositionally biased region" description="Low complexity" evidence="9">
    <location>
        <begin position="289"/>
        <end position="301"/>
    </location>
</feature>
<dbReference type="PANTHER" id="PTHR23037:SF35">
    <property type="entry name" value="FIBRONECTIN TYPE-III DOMAIN-CONTAINING PROTEIN"/>
    <property type="match status" value="1"/>
</dbReference>
<evidence type="ECO:0000256" key="1">
    <source>
        <dbReference type="ARBA" id="ARBA00004479"/>
    </source>
</evidence>
<gene>
    <name evidence="12" type="primary">Ghr_0</name>
    <name evidence="12" type="ORF">GTO92_0015557</name>
</gene>
<feature type="non-terminal residue" evidence="12">
    <location>
        <position position="1"/>
    </location>
</feature>
<comment type="caution">
    <text evidence="12">The sequence shown here is derived from an EMBL/GenBank/DDBJ whole genome shotgun (WGS) entry which is preliminary data.</text>
</comment>
<keyword evidence="13" id="KW-1185">Reference proteome</keyword>
<feature type="compositionally biased region" description="Polar residues" evidence="9">
    <location>
        <begin position="265"/>
        <end position="277"/>
    </location>
</feature>
<dbReference type="CDD" id="cd00063">
    <property type="entry name" value="FN3"/>
    <property type="match status" value="1"/>
</dbReference>
<dbReference type="InterPro" id="IPR003961">
    <property type="entry name" value="FN3_dom"/>
</dbReference>
<comment type="subcellular location">
    <subcellularLocation>
        <location evidence="1">Membrane</location>
        <topology evidence="1">Single-pass type I membrane protein</topology>
    </subcellularLocation>
</comment>
<evidence type="ECO:0000256" key="6">
    <source>
        <dbReference type="ARBA" id="ARBA00023157"/>
    </source>
</evidence>
<protein>
    <submittedName>
        <fullName evidence="12">GHR protein</fullName>
    </submittedName>
</protein>
<dbReference type="Gene3D" id="2.60.40.10">
    <property type="entry name" value="Immunoglobulins"/>
    <property type="match status" value="1"/>
</dbReference>
<evidence type="ECO:0000256" key="7">
    <source>
        <dbReference type="ARBA" id="ARBA00023170"/>
    </source>
</evidence>
<keyword evidence="4 10" id="KW-1133">Transmembrane helix</keyword>
<keyword evidence="8" id="KW-0325">Glycoprotein</keyword>
<evidence type="ECO:0000256" key="4">
    <source>
        <dbReference type="ARBA" id="ARBA00022989"/>
    </source>
</evidence>
<proteinExistence type="predicted"/>
<feature type="non-terminal residue" evidence="12">
    <location>
        <position position="435"/>
    </location>
</feature>
<evidence type="ECO:0000256" key="10">
    <source>
        <dbReference type="SAM" id="Phobius"/>
    </source>
</evidence>
<feature type="region of interest" description="Disordered" evidence="9">
    <location>
        <begin position="241"/>
        <end position="303"/>
    </location>
</feature>